<evidence type="ECO:0000256" key="4">
    <source>
        <dbReference type="HAMAP-Rule" id="MF_00562"/>
    </source>
</evidence>
<keyword evidence="2 4" id="KW-0378">Hydrolase</keyword>
<feature type="region of interest" description="Disordered" evidence="5">
    <location>
        <begin position="347"/>
        <end position="378"/>
    </location>
</feature>
<dbReference type="EC" id="3.1.1.96" evidence="4"/>
<dbReference type="PANTHER" id="PTHR34667">
    <property type="entry name" value="D-AMINOACYL-TRNA DEACYLASE"/>
    <property type="match status" value="1"/>
</dbReference>
<dbReference type="Proteomes" id="UP000823588">
    <property type="component" value="Unassembled WGS sequence"/>
</dbReference>
<sequence>MIGIVVSRADSASEHIGERLLAIGDWTRHEDATRSDADGGGTYYRTDGFELREFDDLHIDLSNPAAAFGESENGGTAEFLVFVSRHSGETGRLLTAHVTGNFGPAEYGGEPRTLSRAAPGPVSRVVDALATHAPDGYDVGIECTHHGPTDTAVPSLFVEVGSDEPQWSDPAAAGAVARAVLDLRGTGPNLVGGDGRPRHVVGFGGGHYAPRFTRIVRDSEWTVGHVAADWGLGEMGAAEANRDVIAAAFERSNAAYAVIDGDRPALAETVEALGHRVVSETWIRVVGDRPLALVETLEERVAPVAEGLRFGTIVPDGFEGGSGDDGPRDAVVVRDLPAELLARAQGINGADADGDDNAVDADGDDNAVDADGDDNADDAVGDAARAVVEANAVAFETEQAGTRAVGRVAFAAAATAPGYDDLVADLASVLETAYDEVTIERTPGDDPDAVVARETAFDPERAAIRGVPEGPAFGTLADGEAVEINGETVRPAEVSRETEERFPIDPA</sequence>
<comment type="subunit">
    <text evidence="4">Monomer.</text>
</comment>
<comment type="catalytic activity">
    <reaction evidence="4">
        <text>glycyl-tRNA(Ala) + H2O = tRNA(Ala) + glycine + H(+)</text>
        <dbReference type="Rhea" id="RHEA:53744"/>
        <dbReference type="Rhea" id="RHEA-COMP:9657"/>
        <dbReference type="Rhea" id="RHEA-COMP:13640"/>
        <dbReference type="ChEBI" id="CHEBI:15377"/>
        <dbReference type="ChEBI" id="CHEBI:15378"/>
        <dbReference type="ChEBI" id="CHEBI:57305"/>
        <dbReference type="ChEBI" id="CHEBI:78442"/>
        <dbReference type="ChEBI" id="CHEBI:78522"/>
        <dbReference type="EC" id="3.1.1.96"/>
    </reaction>
</comment>
<keyword evidence="1 4" id="KW-0479">Metal-binding</keyword>
<dbReference type="Gene3D" id="3.40.50.10700">
    <property type="entry name" value="AF0625-like"/>
    <property type="match status" value="1"/>
</dbReference>
<keyword evidence="3 4" id="KW-0862">Zinc</keyword>
<evidence type="ECO:0000313" key="7">
    <source>
        <dbReference type="Proteomes" id="UP000823588"/>
    </source>
</evidence>
<comment type="similarity">
    <text evidence="4">Belongs to the DtdA deacylase family.</text>
</comment>
<protein>
    <recommendedName>
        <fullName evidence="4">D-aminoacyl-tRNA deacylase</fullName>
        <ecNumber evidence="4">3.1.1.96</ecNumber>
    </recommendedName>
</protein>
<name>A0A8T4GJF4_9EURY</name>
<dbReference type="Pfam" id="PF04414">
    <property type="entry name" value="tRNA_deacylase"/>
    <property type="match status" value="1"/>
</dbReference>
<evidence type="ECO:0000256" key="1">
    <source>
        <dbReference type="ARBA" id="ARBA00022723"/>
    </source>
</evidence>
<comment type="function">
    <text evidence="4">D-aminoacyl-tRNA deacylase with broad substrate specificity. By recycling D-aminoacyl-tRNA to D-amino acids and free tRNA molecules, this enzyme counteracts the toxicity associated with the formation of D-aminoacyl-tRNA entities in vivo.</text>
</comment>
<proteinExistence type="inferred from homology"/>
<dbReference type="OrthoDB" id="9863at2157"/>
<feature type="region of interest" description="Disordered" evidence="5">
    <location>
        <begin position="485"/>
        <end position="507"/>
    </location>
</feature>
<reference evidence="6" key="1">
    <citation type="submission" date="2021-03" db="EMBL/GenBank/DDBJ databases">
        <title>Genomic Encyclopedia of Type Strains, Phase IV (KMG-IV): sequencing the most valuable type-strain genomes for metagenomic binning, comparative biology and taxonomic classification.</title>
        <authorList>
            <person name="Goeker M."/>
        </authorList>
    </citation>
    <scope>NUCLEOTIDE SEQUENCE</scope>
    <source>
        <strain evidence="6">DSM 23564</strain>
    </source>
</reference>
<comment type="catalytic activity">
    <reaction evidence="4">
        <text>a D-aminoacyl-tRNA + H2O = a tRNA + a D-alpha-amino acid + H(+)</text>
        <dbReference type="Rhea" id="RHEA:13953"/>
        <dbReference type="Rhea" id="RHEA-COMP:10123"/>
        <dbReference type="Rhea" id="RHEA-COMP:10124"/>
        <dbReference type="ChEBI" id="CHEBI:15377"/>
        <dbReference type="ChEBI" id="CHEBI:15378"/>
        <dbReference type="ChEBI" id="CHEBI:59871"/>
        <dbReference type="ChEBI" id="CHEBI:78442"/>
        <dbReference type="ChEBI" id="CHEBI:79333"/>
        <dbReference type="EC" id="3.1.1.96"/>
    </reaction>
</comment>
<dbReference type="EMBL" id="JAGGKQ010000017">
    <property type="protein sequence ID" value="MBP1923212.1"/>
    <property type="molecule type" value="Genomic_DNA"/>
</dbReference>
<evidence type="ECO:0000256" key="5">
    <source>
        <dbReference type="SAM" id="MobiDB-lite"/>
    </source>
</evidence>
<dbReference type="AlphaFoldDB" id="A0A8T4GJF4"/>
<keyword evidence="7" id="KW-1185">Reference proteome</keyword>
<dbReference type="Gene3D" id="3.40.630.50">
    <property type="entry name" value="AF0625-like"/>
    <property type="match status" value="1"/>
</dbReference>
<organism evidence="6 7">
    <name type="scientific">Halorubrum alkaliphilum</name>
    <dbReference type="NCBI Taxonomy" id="261290"/>
    <lineage>
        <taxon>Archaea</taxon>
        <taxon>Methanobacteriati</taxon>
        <taxon>Methanobacteriota</taxon>
        <taxon>Stenosarchaea group</taxon>
        <taxon>Halobacteria</taxon>
        <taxon>Halobacteriales</taxon>
        <taxon>Haloferacaceae</taxon>
        <taxon>Halorubrum</taxon>
    </lineage>
</organism>
<comment type="cofactor">
    <cofactor evidence="4">
        <name>Zn(2+)</name>
        <dbReference type="ChEBI" id="CHEBI:29105"/>
    </cofactor>
    <text evidence="4">Binds 2 Zn(2+) ions per subunit.</text>
</comment>
<dbReference type="GO" id="GO:0008270">
    <property type="term" value="F:zinc ion binding"/>
    <property type="evidence" value="ECO:0007669"/>
    <property type="project" value="UniProtKB-UniRule"/>
</dbReference>
<dbReference type="HAMAP" id="MF_00562">
    <property type="entry name" value="Deacylase_DtdA"/>
    <property type="match status" value="1"/>
</dbReference>
<feature type="compositionally biased region" description="Basic and acidic residues" evidence="5">
    <location>
        <begin position="493"/>
        <end position="507"/>
    </location>
</feature>
<dbReference type="InterPro" id="IPR018033">
    <property type="entry name" value="Deacylase_DtdA_archaea"/>
</dbReference>
<dbReference type="GO" id="GO:0019478">
    <property type="term" value="P:D-amino acid catabolic process"/>
    <property type="evidence" value="ECO:0007669"/>
    <property type="project" value="UniProtKB-UniRule"/>
</dbReference>
<comment type="caution">
    <text evidence="6">The sequence shown here is derived from an EMBL/GenBank/DDBJ whole genome shotgun (WGS) entry which is preliminary data.</text>
</comment>
<evidence type="ECO:0000256" key="3">
    <source>
        <dbReference type="ARBA" id="ARBA00022833"/>
    </source>
</evidence>
<gene>
    <name evidence="4" type="primary">dtdA</name>
    <name evidence="6" type="ORF">J2751_002251</name>
</gene>
<dbReference type="SUPFAM" id="SSF142535">
    <property type="entry name" value="AF0625-like"/>
    <property type="match status" value="1"/>
</dbReference>
<feature type="compositionally biased region" description="Acidic residues" evidence="5">
    <location>
        <begin position="352"/>
        <end position="378"/>
    </location>
</feature>
<evidence type="ECO:0000313" key="6">
    <source>
        <dbReference type="EMBL" id="MBP1923212.1"/>
    </source>
</evidence>
<evidence type="ECO:0000256" key="2">
    <source>
        <dbReference type="ARBA" id="ARBA00022801"/>
    </source>
</evidence>
<dbReference type="PANTHER" id="PTHR34667:SF1">
    <property type="entry name" value="D-AMINOACYL-TRNA DEACYLASE"/>
    <property type="match status" value="1"/>
</dbReference>
<dbReference type="InterPro" id="IPR007508">
    <property type="entry name" value="DtdA"/>
</dbReference>
<dbReference type="GO" id="GO:0051499">
    <property type="term" value="F:D-aminoacyl-tRNA deacylase activity"/>
    <property type="evidence" value="ECO:0007669"/>
    <property type="project" value="UniProtKB-UniRule"/>
</dbReference>
<dbReference type="RefSeq" id="WP_209485990.1">
    <property type="nucleotide sequence ID" value="NZ_JAGGKQ010000017.1"/>
</dbReference>
<accession>A0A8T4GJF4</accession>